<dbReference type="Pfam" id="PF09515">
    <property type="entry name" value="Thia_YuaJ"/>
    <property type="match status" value="1"/>
</dbReference>
<evidence type="ECO:0000313" key="3">
    <source>
        <dbReference type="Proteomes" id="UP000824106"/>
    </source>
</evidence>
<dbReference type="GO" id="GO:0005886">
    <property type="term" value="C:plasma membrane"/>
    <property type="evidence" value="ECO:0007669"/>
    <property type="project" value="InterPro"/>
</dbReference>
<dbReference type="InterPro" id="IPR012651">
    <property type="entry name" value="Thia_Transptr_ThiT"/>
</dbReference>
<gene>
    <name evidence="2" type="ORF">H9808_06235</name>
</gene>
<evidence type="ECO:0000256" key="1">
    <source>
        <dbReference type="SAM" id="Phobius"/>
    </source>
</evidence>
<dbReference type="AlphaFoldDB" id="A0A9D2JXW3"/>
<dbReference type="GO" id="GO:0015234">
    <property type="term" value="F:thiamine transmembrane transporter activity"/>
    <property type="evidence" value="ECO:0007669"/>
    <property type="project" value="InterPro"/>
</dbReference>
<name>A0A9D2JXW3_9LACT</name>
<dbReference type="Proteomes" id="UP000824106">
    <property type="component" value="Unassembled WGS sequence"/>
</dbReference>
<sequence length="48" mass="5160">HLYAPEGMSPIIYSLIVNGSSGIATFIVTGIITALLIYRAPVLIFPKK</sequence>
<keyword evidence="1" id="KW-0812">Transmembrane</keyword>
<accession>A0A9D2JXW3</accession>
<feature type="non-terminal residue" evidence="2">
    <location>
        <position position="1"/>
    </location>
</feature>
<dbReference type="EMBL" id="DXAZ01000097">
    <property type="protein sequence ID" value="HIZ71346.1"/>
    <property type="molecule type" value="Genomic_DNA"/>
</dbReference>
<protein>
    <submittedName>
        <fullName evidence="2">Energy-coupled thiamine transporter ThiT</fullName>
    </submittedName>
</protein>
<keyword evidence="1" id="KW-1133">Transmembrane helix</keyword>
<dbReference type="Gene3D" id="1.10.1760.20">
    <property type="match status" value="1"/>
</dbReference>
<feature type="transmembrane region" description="Helical" evidence="1">
    <location>
        <begin position="12"/>
        <end position="38"/>
    </location>
</feature>
<proteinExistence type="predicted"/>
<comment type="caution">
    <text evidence="2">The sequence shown here is derived from an EMBL/GenBank/DDBJ whole genome shotgun (WGS) entry which is preliminary data.</text>
</comment>
<reference evidence="2" key="1">
    <citation type="journal article" date="2021" name="PeerJ">
        <title>Extensive microbial diversity within the chicken gut microbiome revealed by metagenomics and culture.</title>
        <authorList>
            <person name="Gilroy R."/>
            <person name="Ravi A."/>
            <person name="Getino M."/>
            <person name="Pursley I."/>
            <person name="Horton D.L."/>
            <person name="Alikhan N.F."/>
            <person name="Baker D."/>
            <person name="Gharbi K."/>
            <person name="Hall N."/>
            <person name="Watson M."/>
            <person name="Adriaenssens E.M."/>
            <person name="Foster-Nyarko E."/>
            <person name="Jarju S."/>
            <person name="Secka A."/>
            <person name="Antonio M."/>
            <person name="Oren A."/>
            <person name="Chaudhuri R.R."/>
            <person name="La Ragione R."/>
            <person name="Hildebrand F."/>
            <person name="Pallen M.J."/>
        </authorList>
    </citation>
    <scope>NUCLEOTIDE SEQUENCE</scope>
    <source>
        <strain evidence="2">CHK169-4300</strain>
    </source>
</reference>
<evidence type="ECO:0000313" key="2">
    <source>
        <dbReference type="EMBL" id="HIZ71346.1"/>
    </source>
</evidence>
<keyword evidence="1" id="KW-0472">Membrane</keyword>
<organism evidence="2 3">
    <name type="scientific">Candidatus Atopostipes pullistercoris</name>
    <dbReference type="NCBI Taxonomy" id="2838467"/>
    <lineage>
        <taxon>Bacteria</taxon>
        <taxon>Bacillati</taxon>
        <taxon>Bacillota</taxon>
        <taxon>Bacilli</taxon>
        <taxon>Lactobacillales</taxon>
        <taxon>Carnobacteriaceae</taxon>
        <taxon>Atopostipes</taxon>
    </lineage>
</organism>
<reference evidence="2" key="2">
    <citation type="submission" date="2021-04" db="EMBL/GenBank/DDBJ databases">
        <authorList>
            <person name="Gilroy R."/>
        </authorList>
    </citation>
    <scope>NUCLEOTIDE SEQUENCE</scope>
    <source>
        <strain evidence="2">CHK169-4300</strain>
    </source>
</reference>